<dbReference type="Pfam" id="PF02397">
    <property type="entry name" value="Bac_transf"/>
    <property type="match status" value="1"/>
</dbReference>
<feature type="transmembrane region" description="Helical" evidence="2">
    <location>
        <begin position="106"/>
        <end position="126"/>
    </location>
</feature>
<dbReference type="PANTHER" id="PTHR30576">
    <property type="entry name" value="COLANIC BIOSYNTHESIS UDP-GLUCOSE LIPID CARRIER TRANSFERASE"/>
    <property type="match status" value="1"/>
</dbReference>
<dbReference type="EC" id="2.4.1.-" evidence="4"/>
<organism evidence="4 5">
    <name type="scientific">Leptospira santarosai str. MOR084</name>
    <dbReference type="NCBI Taxonomy" id="1049984"/>
    <lineage>
        <taxon>Bacteria</taxon>
        <taxon>Pseudomonadati</taxon>
        <taxon>Spirochaetota</taxon>
        <taxon>Spirochaetia</taxon>
        <taxon>Leptospirales</taxon>
        <taxon>Leptospiraceae</taxon>
        <taxon>Leptospira</taxon>
    </lineage>
</organism>
<evidence type="ECO:0000259" key="3">
    <source>
        <dbReference type="Pfam" id="PF02397"/>
    </source>
</evidence>
<name>A0A0E2BHT5_9LEPT</name>
<gene>
    <name evidence="4" type="ORF">LEP1GSC179_1534</name>
</gene>
<dbReference type="AlphaFoldDB" id="A0A0E2BHT5"/>
<keyword evidence="4" id="KW-0808">Transferase</keyword>
<keyword evidence="5" id="KW-1185">Reference proteome</keyword>
<keyword evidence="2" id="KW-0812">Transmembrane</keyword>
<comment type="similarity">
    <text evidence="1">Belongs to the bacterial sugar transferase family.</text>
</comment>
<feature type="domain" description="Bacterial sugar transferase" evidence="3">
    <location>
        <begin position="234"/>
        <end position="415"/>
    </location>
</feature>
<evidence type="ECO:0000313" key="4">
    <source>
        <dbReference type="EMBL" id="EKO34893.1"/>
    </source>
</evidence>
<proteinExistence type="inferred from homology"/>
<feature type="transmembrane region" description="Helical" evidence="2">
    <location>
        <begin position="21"/>
        <end position="39"/>
    </location>
</feature>
<reference evidence="4" key="1">
    <citation type="submission" date="2012-10" db="EMBL/GenBank/DDBJ databases">
        <authorList>
            <person name="Harkins D.M."/>
            <person name="Durkin A.S."/>
            <person name="Brinkac L.M."/>
            <person name="Haft D.H."/>
            <person name="Selengut J.D."/>
            <person name="Sanka R."/>
            <person name="DePew J."/>
            <person name="Purushe J."/>
            <person name="Matthias M.A."/>
            <person name="Vinetz J.M."/>
            <person name="Sutton G.G."/>
            <person name="Nierman W.C."/>
            <person name="Fouts D.E."/>
        </authorList>
    </citation>
    <scope>NUCLEOTIDE SEQUENCE [LARGE SCALE GENOMIC DNA]</scope>
    <source>
        <strain evidence="4">MOR084</strain>
    </source>
</reference>
<evidence type="ECO:0000313" key="5">
    <source>
        <dbReference type="Proteomes" id="UP000006329"/>
    </source>
</evidence>
<keyword evidence="2" id="KW-0472">Membrane</keyword>
<sequence>MYVRRHSRIHEQVLLSNTFQLLTGVVLILVITVIPRWGLEFWKHIDTNSSNTLIGVLISFSVMATSLRKLFKYPGAQSSAYVLPSAAIIYGLMMLIYLLMRLDYSIQGMILGAAVTLVWCYIGYFLGHRYRKQRFALIPFGEALDFPILHGTEFVFLQKPELEKQRFDGVVADLLSEDLTPDWEKFLAKCTLSRIPVYHTKQIIESLTGRVKINHLSENELGTLLPSIFYERIKRFIDFLAAVVLMPFLTPILLITSVLIRMESKGPAFFLQKRMGFRGQPFTVIKFRTMSQDIKGKGFTEGENDPRITKLGKYLRKYRIDELPQIFNVLLGDMSFIGPRPESMELSEWYEKDVPFFAYRHVVRPGISGWAQVEQGYAAEVDGMNVKLEYDFYYIKNFSFWLDMLVTFKTVKTILTGFGAR</sequence>
<comment type="caution">
    <text evidence="4">The sequence shown here is derived from an EMBL/GenBank/DDBJ whole genome shotgun (WGS) entry which is preliminary data.</text>
</comment>
<dbReference type="InterPro" id="IPR003362">
    <property type="entry name" value="Bact_transf"/>
</dbReference>
<feature type="transmembrane region" description="Helical" evidence="2">
    <location>
        <begin position="239"/>
        <end position="260"/>
    </location>
</feature>
<dbReference type="EMBL" id="AHON02000027">
    <property type="protein sequence ID" value="EKO34893.1"/>
    <property type="molecule type" value="Genomic_DNA"/>
</dbReference>
<feature type="transmembrane region" description="Helical" evidence="2">
    <location>
        <begin position="51"/>
        <end position="68"/>
    </location>
</feature>
<evidence type="ECO:0000256" key="2">
    <source>
        <dbReference type="SAM" id="Phobius"/>
    </source>
</evidence>
<protein>
    <submittedName>
        <fullName evidence="4">Bacterial sugar transferase</fullName>
        <ecNumber evidence="4">2.4.1.-</ecNumber>
    </submittedName>
</protein>
<evidence type="ECO:0000256" key="1">
    <source>
        <dbReference type="ARBA" id="ARBA00006464"/>
    </source>
</evidence>
<dbReference type="PANTHER" id="PTHR30576:SF0">
    <property type="entry name" value="UNDECAPRENYL-PHOSPHATE N-ACETYLGALACTOSAMINYL 1-PHOSPHATE TRANSFERASE-RELATED"/>
    <property type="match status" value="1"/>
</dbReference>
<accession>A0A0E2BHT5</accession>
<feature type="transmembrane region" description="Helical" evidence="2">
    <location>
        <begin position="80"/>
        <end position="100"/>
    </location>
</feature>
<keyword evidence="2" id="KW-1133">Transmembrane helix</keyword>
<dbReference type="Proteomes" id="UP000006329">
    <property type="component" value="Unassembled WGS sequence"/>
</dbReference>
<keyword evidence="4" id="KW-0328">Glycosyltransferase</keyword>
<dbReference type="GO" id="GO:0016757">
    <property type="term" value="F:glycosyltransferase activity"/>
    <property type="evidence" value="ECO:0007669"/>
    <property type="project" value="UniProtKB-KW"/>
</dbReference>
<dbReference type="RefSeq" id="WP_004484540.1">
    <property type="nucleotide sequence ID" value="NZ_AHON02000027.1"/>
</dbReference>
<dbReference type="GO" id="GO:0016780">
    <property type="term" value="F:phosphotransferase activity, for other substituted phosphate groups"/>
    <property type="evidence" value="ECO:0007669"/>
    <property type="project" value="TreeGrafter"/>
</dbReference>